<feature type="transmembrane region" description="Helical" evidence="9">
    <location>
        <begin position="18"/>
        <end position="36"/>
    </location>
</feature>
<evidence type="ECO:0000313" key="11">
    <source>
        <dbReference type="EMBL" id="RQD78441.1"/>
    </source>
</evidence>
<dbReference type="PANTHER" id="PTHR35011:SF10">
    <property type="entry name" value="TRAP TRANSPORTER SMALL PERMEASE PROTEIN"/>
    <property type="match status" value="1"/>
</dbReference>
<evidence type="ECO:0000259" key="10">
    <source>
        <dbReference type="Pfam" id="PF04290"/>
    </source>
</evidence>
<evidence type="ECO:0000256" key="7">
    <source>
        <dbReference type="ARBA" id="ARBA00023136"/>
    </source>
</evidence>
<evidence type="ECO:0000256" key="3">
    <source>
        <dbReference type="ARBA" id="ARBA00022475"/>
    </source>
</evidence>
<feature type="domain" description="Tripartite ATP-independent periplasmic transporters DctQ component" evidence="10">
    <location>
        <begin position="27"/>
        <end position="157"/>
    </location>
</feature>
<evidence type="ECO:0000256" key="2">
    <source>
        <dbReference type="ARBA" id="ARBA00022448"/>
    </source>
</evidence>
<keyword evidence="4" id="KW-0997">Cell inner membrane</keyword>
<dbReference type="Proteomes" id="UP000285138">
    <property type="component" value="Unassembled WGS sequence"/>
</dbReference>
<protein>
    <submittedName>
        <fullName evidence="11">TRAP transporter small permease</fullName>
    </submittedName>
</protein>
<dbReference type="InterPro" id="IPR055348">
    <property type="entry name" value="DctQ"/>
</dbReference>
<keyword evidence="6 9" id="KW-1133">Transmembrane helix</keyword>
<comment type="similarity">
    <text evidence="8">Belongs to the TRAP transporter small permease family.</text>
</comment>
<dbReference type="EMBL" id="QZAA01000018">
    <property type="protein sequence ID" value="RQD78441.1"/>
    <property type="molecule type" value="Genomic_DNA"/>
</dbReference>
<evidence type="ECO:0000256" key="9">
    <source>
        <dbReference type="SAM" id="Phobius"/>
    </source>
</evidence>
<comment type="caution">
    <text evidence="11">The sequence shown here is derived from an EMBL/GenBank/DDBJ whole genome shotgun (WGS) entry which is preliminary data.</text>
</comment>
<dbReference type="GO" id="GO:0005886">
    <property type="term" value="C:plasma membrane"/>
    <property type="evidence" value="ECO:0007669"/>
    <property type="project" value="UniProtKB-SubCell"/>
</dbReference>
<dbReference type="GO" id="GO:0022857">
    <property type="term" value="F:transmembrane transporter activity"/>
    <property type="evidence" value="ECO:0007669"/>
    <property type="project" value="TreeGrafter"/>
</dbReference>
<feature type="transmembrane region" description="Helical" evidence="9">
    <location>
        <begin position="48"/>
        <end position="68"/>
    </location>
</feature>
<dbReference type="Pfam" id="PF04290">
    <property type="entry name" value="DctQ"/>
    <property type="match status" value="1"/>
</dbReference>
<proteinExistence type="inferred from homology"/>
<accession>A0A424YJ12</accession>
<comment type="subcellular location">
    <subcellularLocation>
        <location evidence="1">Cell inner membrane</location>
        <topology evidence="1">Multi-pass membrane protein</topology>
    </subcellularLocation>
</comment>
<dbReference type="PANTHER" id="PTHR35011">
    <property type="entry name" value="2,3-DIKETO-L-GULONATE TRAP TRANSPORTER SMALL PERMEASE PROTEIN YIAM"/>
    <property type="match status" value="1"/>
</dbReference>
<gene>
    <name evidence="11" type="ORF">D5R97_00365</name>
</gene>
<evidence type="ECO:0000256" key="5">
    <source>
        <dbReference type="ARBA" id="ARBA00022692"/>
    </source>
</evidence>
<feature type="transmembrane region" description="Helical" evidence="9">
    <location>
        <begin position="130"/>
        <end position="153"/>
    </location>
</feature>
<name>A0A424YJ12_9FIRM</name>
<dbReference type="GO" id="GO:0015740">
    <property type="term" value="P:C4-dicarboxylate transport"/>
    <property type="evidence" value="ECO:0007669"/>
    <property type="project" value="TreeGrafter"/>
</dbReference>
<keyword evidence="7 9" id="KW-0472">Membrane</keyword>
<evidence type="ECO:0000313" key="12">
    <source>
        <dbReference type="Proteomes" id="UP000285138"/>
    </source>
</evidence>
<organism evidence="11 12">
    <name type="scientific">Candidatus Syntrophonatronum acetioxidans</name>
    <dbReference type="NCBI Taxonomy" id="1795816"/>
    <lineage>
        <taxon>Bacteria</taxon>
        <taxon>Bacillati</taxon>
        <taxon>Bacillota</taxon>
        <taxon>Clostridia</taxon>
        <taxon>Eubacteriales</taxon>
        <taxon>Syntrophomonadaceae</taxon>
        <taxon>Candidatus Syntrophonatronum</taxon>
    </lineage>
</organism>
<evidence type="ECO:0000256" key="4">
    <source>
        <dbReference type="ARBA" id="ARBA00022519"/>
    </source>
</evidence>
<evidence type="ECO:0000256" key="8">
    <source>
        <dbReference type="ARBA" id="ARBA00038436"/>
    </source>
</evidence>
<keyword evidence="5 9" id="KW-0812">Transmembrane</keyword>
<evidence type="ECO:0000256" key="6">
    <source>
        <dbReference type="ARBA" id="ARBA00022989"/>
    </source>
</evidence>
<dbReference type="InterPro" id="IPR007387">
    <property type="entry name" value="TRAP_DctQ"/>
</dbReference>
<reference evidence="11 12" key="1">
    <citation type="submission" date="2018-08" db="EMBL/GenBank/DDBJ databases">
        <title>The metabolism and importance of syntrophic acetate oxidation coupled to methane or sulfide production in haloalkaline environments.</title>
        <authorList>
            <person name="Timmers P.H.A."/>
            <person name="Vavourakis C.D."/>
            <person name="Sorokin D.Y."/>
            <person name="Sinninghe Damste J.S."/>
            <person name="Muyzer G."/>
            <person name="Stams A.J.M."/>
            <person name="Plugge C.M."/>
        </authorList>
    </citation>
    <scope>NUCLEOTIDE SEQUENCE [LARGE SCALE GENOMIC DNA]</scope>
    <source>
        <strain evidence="11">MSAO_Bac1</strain>
    </source>
</reference>
<keyword evidence="3" id="KW-1003">Cell membrane</keyword>
<feature type="transmembrane region" description="Helical" evidence="9">
    <location>
        <begin position="89"/>
        <end position="110"/>
    </location>
</feature>
<evidence type="ECO:0000256" key="1">
    <source>
        <dbReference type="ARBA" id="ARBA00004429"/>
    </source>
</evidence>
<sequence>MKEVQGFIGKLSKILDTIAGWVMVGAMTLVVLNIFLRNVFKSPILGTYEYVGFLTALMIGLSLAYCAYQNFHIAVGFVVEKLSPRVQAIIDAFMGLVAFVFLLLSTWHLGGYARSMALTGEVSPTTKTPFYPFIYAVAFGLFVLCLVLLARVIESIRKVTK</sequence>
<keyword evidence="2" id="KW-0813">Transport</keyword>
<dbReference type="AlphaFoldDB" id="A0A424YJ12"/>